<proteinExistence type="predicted"/>
<dbReference type="EMBL" id="NBTZ01000112">
    <property type="protein sequence ID" value="OTP69869.1"/>
    <property type="molecule type" value="Genomic_DNA"/>
</dbReference>
<gene>
    <name evidence="1" type="ORF">PAMC26577_29535</name>
</gene>
<reference evidence="1 2" key="1">
    <citation type="submission" date="2017-03" db="EMBL/GenBank/DDBJ databases">
        <title>Genome analysis of strain PAMC 26577.</title>
        <authorList>
            <person name="Oh H.-M."/>
            <person name="Yang J.-A."/>
        </authorList>
    </citation>
    <scope>NUCLEOTIDE SEQUENCE [LARGE SCALE GENOMIC DNA]</scope>
    <source>
        <strain evidence="1 2">PAMC 26577</strain>
    </source>
</reference>
<dbReference type="RefSeq" id="WP_075360491.1">
    <property type="nucleotide sequence ID" value="NZ_MSRG01000091.1"/>
</dbReference>
<comment type="caution">
    <text evidence="1">The sequence shown here is derived from an EMBL/GenBank/DDBJ whole genome shotgun (WGS) entry which is preliminary data.</text>
</comment>
<dbReference type="PROSITE" id="PS51257">
    <property type="entry name" value="PROKAR_LIPOPROTEIN"/>
    <property type="match status" value="1"/>
</dbReference>
<protein>
    <recommendedName>
        <fullName evidence="3">Lipoprotein</fullName>
    </recommendedName>
</protein>
<dbReference type="Proteomes" id="UP000195221">
    <property type="component" value="Unassembled WGS sequence"/>
</dbReference>
<sequence length="123" mass="13300">MKDRSLYTVAAAAVLACTAGCTTGYQNAQQCKAKMVETYPASSPKLDYEIPRVSYRGTRVVVEGTYILRIAPAGATPIKTTKTPVSAAVECTFDGDQMRTFQWLTPATLAAKYPLKPDQADTD</sequence>
<accession>A0A242MF72</accession>
<evidence type="ECO:0000313" key="1">
    <source>
        <dbReference type="EMBL" id="OTP69869.1"/>
    </source>
</evidence>
<name>A0A242MF72_CABSO</name>
<evidence type="ECO:0008006" key="3">
    <source>
        <dbReference type="Google" id="ProtNLM"/>
    </source>
</evidence>
<dbReference type="AlphaFoldDB" id="A0A242MF72"/>
<organism evidence="1 2">
    <name type="scientific">Caballeronia sordidicola</name>
    <name type="common">Burkholderia sordidicola</name>
    <dbReference type="NCBI Taxonomy" id="196367"/>
    <lineage>
        <taxon>Bacteria</taxon>
        <taxon>Pseudomonadati</taxon>
        <taxon>Pseudomonadota</taxon>
        <taxon>Betaproteobacteria</taxon>
        <taxon>Burkholderiales</taxon>
        <taxon>Burkholderiaceae</taxon>
        <taxon>Caballeronia</taxon>
    </lineage>
</organism>
<evidence type="ECO:0000313" key="2">
    <source>
        <dbReference type="Proteomes" id="UP000195221"/>
    </source>
</evidence>